<sequence>MFRKKISGSKPPNLSWEKFEDRVKRYYRDIEVYDWTDTADNFRGPESLLHKYREWFMLALIRPYLKSHPRARALDVGCGTGLMLRHLPKGSIGLDINPRNLARLKKWAPQAKGVLVDIEAKGIPYPKESFDLAAAAEVLEHLLYPERAVVEIYRVLKPGGLFAGSVPMRSLFWRLRFLSVTYHSTTEHYEMLEPFHNEMTTMELRMLLATKFSKIRLYPAITNIFFVASK</sequence>
<dbReference type="CDD" id="cd02440">
    <property type="entry name" value="AdoMet_MTases"/>
    <property type="match status" value="1"/>
</dbReference>
<dbReference type="AlphaFoldDB" id="A0A1F4NSD8"/>
<dbReference type="GO" id="GO:0008757">
    <property type="term" value="F:S-adenosylmethionine-dependent methyltransferase activity"/>
    <property type="evidence" value="ECO:0007669"/>
    <property type="project" value="InterPro"/>
</dbReference>
<name>A0A1F4NSD8_UNCK3</name>
<reference evidence="2 3" key="1">
    <citation type="journal article" date="2016" name="Nat. Commun.">
        <title>Thousands of microbial genomes shed light on interconnected biogeochemical processes in an aquifer system.</title>
        <authorList>
            <person name="Anantharaman K."/>
            <person name="Brown C.T."/>
            <person name="Hug L.A."/>
            <person name="Sharon I."/>
            <person name="Castelle C.J."/>
            <person name="Probst A.J."/>
            <person name="Thomas B.C."/>
            <person name="Singh A."/>
            <person name="Wilkins M.J."/>
            <person name="Karaoz U."/>
            <person name="Brodie E.L."/>
            <person name="Williams K.H."/>
            <person name="Hubbard S.S."/>
            <person name="Banfield J.F."/>
        </authorList>
    </citation>
    <scope>NUCLEOTIDE SEQUENCE [LARGE SCALE GENOMIC DNA]</scope>
</reference>
<dbReference type="SUPFAM" id="SSF53335">
    <property type="entry name" value="S-adenosyl-L-methionine-dependent methyltransferases"/>
    <property type="match status" value="1"/>
</dbReference>
<dbReference type="Proteomes" id="UP000176651">
    <property type="component" value="Unassembled WGS sequence"/>
</dbReference>
<dbReference type="InterPro" id="IPR029063">
    <property type="entry name" value="SAM-dependent_MTases_sf"/>
</dbReference>
<evidence type="ECO:0000259" key="1">
    <source>
        <dbReference type="Pfam" id="PF08241"/>
    </source>
</evidence>
<organism evidence="2 3">
    <name type="scientific">candidate division Kazan bacterium RBG_13_50_9</name>
    <dbReference type="NCBI Taxonomy" id="1798535"/>
    <lineage>
        <taxon>Bacteria</taxon>
        <taxon>Bacteria division Kazan-3B-28</taxon>
    </lineage>
</organism>
<dbReference type="PANTHER" id="PTHR43591">
    <property type="entry name" value="METHYLTRANSFERASE"/>
    <property type="match status" value="1"/>
</dbReference>
<gene>
    <name evidence="2" type="ORF">A2V68_01675</name>
</gene>
<protein>
    <recommendedName>
        <fullName evidence="1">Methyltransferase type 11 domain-containing protein</fullName>
    </recommendedName>
</protein>
<dbReference type="Pfam" id="PF08241">
    <property type="entry name" value="Methyltransf_11"/>
    <property type="match status" value="1"/>
</dbReference>
<comment type="caution">
    <text evidence="2">The sequence shown here is derived from an EMBL/GenBank/DDBJ whole genome shotgun (WGS) entry which is preliminary data.</text>
</comment>
<feature type="domain" description="Methyltransferase type 11" evidence="1">
    <location>
        <begin position="74"/>
        <end position="163"/>
    </location>
</feature>
<dbReference type="EMBL" id="META01000002">
    <property type="protein sequence ID" value="OGB74403.1"/>
    <property type="molecule type" value="Genomic_DNA"/>
</dbReference>
<accession>A0A1F4NSD8</accession>
<dbReference type="STRING" id="1798535.A2V68_01675"/>
<evidence type="ECO:0000313" key="2">
    <source>
        <dbReference type="EMBL" id="OGB74403.1"/>
    </source>
</evidence>
<dbReference type="Gene3D" id="3.40.50.150">
    <property type="entry name" value="Vaccinia Virus protein VP39"/>
    <property type="match status" value="1"/>
</dbReference>
<proteinExistence type="predicted"/>
<dbReference type="InterPro" id="IPR013216">
    <property type="entry name" value="Methyltransf_11"/>
</dbReference>
<evidence type="ECO:0000313" key="3">
    <source>
        <dbReference type="Proteomes" id="UP000176651"/>
    </source>
</evidence>